<dbReference type="InterPro" id="IPR011257">
    <property type="entry name" value="DNA_glycosylase"/>
</dbReference>
<feature type="region of interest" description="Disordered" evidence="3">
    <location>
        <begin position="528"/>
        <end position="561"/>
    </location>
</feature>
<dbReference type="Proteomes" id="UP000192596">
    <property type="component" value="Unassembled WGS sequence"/>
</dbReference>
<feature type="compositionally biased region" description="Basic and acidic residues" evidence="3">
    <location>
        <begin position="404"/>
        <end position="413"/>
    </location>
</feature>
<dbReference type="GO" id="GO:0006281">
    <property type="term" value="P:DNA repair"/>
    <property type="evidence" value="ECO:0007669"/>
    <property type="project" value="InterPro"/>
</dbReference>
<feature type="compositionally biased region" description="Acidic residues" evidence="3">
    <location>
        <begin position="607"/>
        <end position="616"/>
    </location>
</feature>
<feature type="compositionally biased region" description="Basic residues" evidence="3">
    <location>
        <begin position="1153"/>
        <end position="1168"/>
    </location>
</feature>
<feature type="region of interest" description="Disordered" evidence="3">
    <location>
        <begin position="593"/>
        <end position="706"/>
    </location>
</feature>
<evidence type="ECO:0000256" key="1">
    <source>
        <dbReference type="ARBA" id="ARBA00004123"/>
    </source>
</evidence>
<protein>
    <recommendedName>
        <fullName evidence="6">HhH-GPD domain-containing protein</fullName>
    </recommendedName>
</protein>
<dbReference type="InterPro" id="IPR045138">
    <property type="entry name" value="MeCP2/MBD4"/>
</dbReference>
<feature type="compositionally biased region" description="Acidic residues" evidence="3">
    <location>
        <begin position="630"/>
        <end position="643"/>
    </location>
</feature>
<feature type="region of interest" description="Disordered" evidence="3">
    <location>
        <begin position="1134"/>
        <end position="1187"/>
    </location>
</feature>
<sequence length="1187" mass="129767">MAKRKHHDLDGSTSHRHHRSRDAKKRKLSDDSLLNKANASKRMRADSENVESSQPSITFGFDLGEPPGGMNTAARRKRRKRQRRKLVRQHADVSALPNVGAMRLPVDRPSAETVRRDNSGAMDPRSALLLRDISRTQLMRKPIKRWVHDRPPPAHDLAAADNHISRNTTPSVSSITPVQNVPIVHNSGLSSGHLDSKCLRKPRPTSSVHEMVPQVRRRSSPTNAVPLVAINKSQSEPSIQPLAYSKAEVVARAPHPSGIMHNLPGMMRRGNLNHLSALKMRIEPKVTSVPDRLRRPSDENRVPEMLSFLNDRGGYGSDDDEEDDSSDSSDREVEDDIRPPFPERLPVTTSQPADSQFDEEHDHDSAGAVVDSAQSAPVSALMFTGPIPLNSHSVSIAEGNSLTIEHDDPRSNEAEQQSQGKALHKDDEDHFHGPQGTTDDPSARQPVNSACIEDDAMMVDMPQSTVPLFAHVTAHSISPAELVEASPPPEVTAPQSDEELEQTITAVSSAVFDATRPLPVSELQHEMQLEGEPLPTESPEHSSLGGLSRKRRPAQQHKQAVLPARCVSPIVSILKTSPLGDVEDVVDIEDLATDAGGGEDLIQPDESAADEVDEGAGNEHKIELTGSSEEFAEGLDGTEDNGEASDMADASETDDALPADDPSDLNSTAEDGDMMSTDDVDDADVMQTTKEDTAIEALPDRSQEASQQLLNDAMNAMLAEQSSGEAQLNGSPSLPLHDSIPGDTVVPGSESSALAGSDTFAVIQQFDREVESPTLRKKRKMTGITSKHFTPVKSTRRKRAEKRIDTQIILDADADVDAGPATHSSPSLYDTPASATTYPTRSRRKAQSDVSKASTYATAPETPSQPGDKASSIPQTSSTTKKRRVPAGTSACPVPPITEKYFGLIQDKLWTEPFWLLVAVIFLNLTNGRTAAPVFWALKEDYPAPEALAAIDASELFNRIERLGLANNRTKTILGLAKTWVEFPPVKGVRYRKLHYPNRNDGKEYKPADVIETDSELIEGLVEIAHLPGCGHYALDSWRIFCRDVLRGVATDFNGADAETENFEPEWQRVLPLDKELRACLRWMWMREGFVWDIITGKKRPATEEEMEQARLGEMIIDDPTEQKFAVAAAAEAASGAQIDSDDAVVQAGGKKEKNKRRSRAKKARKSSQRQESAELQASAAESVVKR</sequence>
<accession>A0A1V8T8Q7</accession>
<evidence type="ECO:0000256" key="3">
    <source>
        <dbReference type="SAM" id="MobiDB-lite"/>
    </source>
</evidence>
<dbReference type="PANTHER" id="PTHR15074:SF0">
    <property type="entry name" value="METHYL-CPG-BINDING DOMAIN PROTEIN 4-LIKE PROTEIN"/>
    <property type="match status" value="1"/>
</dbReference>
<feature type="compositionally biased region" description="Polar residues" evidence="3">
    <location>
        <begin position="848"/>
        <end position="865"/>
    </location>
</feature>
<dbReference type="SUPFAM" id="SSF48150">
    <property type="entry name" value="DNA-glycosylase"/>
    <property type="match status" value="1"/>
</dbReference>
<dbReference type="OrthoDB" id="10265068at2759"/>
<proteinExistence type="predicted"/>
<keyword evidence="2" id="KW-0539">Nucleus</keyword>
<dbReference type="GO" id="GO:0003824">
    <property type="term" value="F:catalytic activity"/>
    <property type="evidence" value="ECO:0007669"/>
    <property type="project" value="InterPro"/>
</dbReference>
<feature type="region of interest" description="Disordered" evidence="3">
    <location>
        <begin position="815"/>
        <end position="891"/>
    </location>
</feature>
<feature type="region of interest" description="Disordered" evidence="3">
    <location>
        <begin position="287"/>
        <end position="369"/>
    </location>
</feature>
<dbReference type="InParanoid" id="A0A1V8T8Q7"/>
<dbReference type="GO" id="GO:0003677">
    <property type="term" value="F:DNA binding"/>
    <property type="evidence" value="ECO:0007669"/>
    <property type="project" value="InterPro"/>
</dbReference>
<evidence type="ECO:0000256" key="2">
    <source>
        <dbReference type="ARBA" id="ARBA00023242"/>
    </source>
</evidence>
<keyword evidence="5" id="KW-1185">Reference proteome</keyword>
<feature type="compositionally biased region" description="Basic residues" evidence="3">
    <location>
        <begin position="14"/>
        <end position="27"/>
    </location>
</feature>
<dbReference type="STRING" id="1507870.A0A1V8T8Q7"/>
<comment type="caution">
    <text evidence="4">The sequence shown here is derived from an EMBL/GenBank/DDBJ whole genome shotgun (WGS) entry which is preliminary data.</text>
</comment>
<reference evidence="5" key="1">
    <citation type="submission" date="2017-03" db="EMBL/GenBank/DDBJ databases">
        <title>Genomes of endolithic fungi from Antarctica.</title>
        <authorList>
            <person name="Coleine C."/>
            <person name="Masonjones S."/>
            <person name="Stajich J.E."/>
        </authorList>
    </citation>
    <scope>NUCLEOTIDE SEQUENCE [LARGE SCALE GENOMIC DNA]</scope>
    <source>
        <strain evidence="5">CCFEE 5527</strain>
    </source>
</reference>
<feature type="compositionally biased region" description="Acidic residues" evidence="3">
    <location>
        <begin position="649"/>
        <end position="663"/>
    </location>
</feature>
<organism evidence="4 5">
    <name type="scientific">Cryoendolithus antarcticus</name>
    <dbReference type="NCBI Taxonomy" id="1507870"/>
    <lineage>
        <taxon>Eukaryota</taxon>
        <taxon>Fungi</taxon>
        <taxon>Dikarya</taxon>
        <taxon>Ascomycota</taxon>
        <taxon>Pezizomycotina</taxon>
        <taxon>Dothideomycetes</taxon>
        <taxon>Dothideomycetidae</taxon>
        <taxon>Cladosporiales</taxon>
        <taxon>Cladosporiaceae</taxon>
        <taxon>Cryoendolithus</taxon>
    </lineage>
</organism>
<feature type="compositionally biased region" description="Basic and acidic residues" evidence="3">
    <location>
        <begin position="291"/>
        <end position="302"/>
    </location>
</feature>
<dbReference type="AlphaFoldDB" id="A0A1V8T8Q7"/>
<feature type="compositionally biased region" description="Low complexity" evidence="3">
    <location>
        <begin position="1170"/>
        <end position="1187"/>
    </location>
</feature>
<evidence type="ECO:0000313" key="4">
    <source>
        <dbReference type="EMBL" id="OQO07664.1"/>
    </source>
</evidence>
<dbReference type="GO" id="GO:0005634">
    <property type="term" value="C:nucleus"/>
    <property type="evidence" value="ECO:0007669"/>
    <property type="project" value="UniProtKB-SubCell"/>
</dbReference>
<dbReference type="Gene3D" id="1.10.340.30">
    <property type="entry name" value="Hypothetical protein, domain 2"/>
    <property type="match status" value="1"/>
</dbReference>
<feature type="compositionally biased region" description="Basic residues" evidence="3">
    <location>
        <begin position="74"/>
        <end position="88"/>
    </location>
</feature>
<feature type="compositionally biased region" description="Acidic residues" evidence="3">
    <location>
        <begin position="317"/>
        <end position="335"/>
    </location>
</feature>
<dbReference type="PANTHER" id="PTHR15074">
    <property type="entry name" value="METHYL-CPG-BINDING PROTEIN"/>
    <property type="match status" value="1"/>
</dbReference>
<dbReference type="EMBL" id="NAJO01000014">
    <property type="protein sequence ID" value="OQO07664.1"/>
    <property type="molecule type" value="Genomic_DNA"/>
</dbReference>
<feature type="region of interest" description="Disordered" evidence="3">
    <location>
        <begin position="403"/>
        <end position="446"/>
    </location>
</feature>
<feature type="region of interest" description="Disordered" evidence="3">
    <location>
        <begin position="189"/>
        <end position="220"/>
    </location>
</feature>
<feature type="compositionally biased region" description="Polar residues" evidence="3">
    <location>
        <begin position="435"/>
        <end position="446"/>
    </location>
</feature>
<feature type="compositionally biased region" description="Basic and acidic residues" evidence="3">
    <location>
        <begin position="689"/>
        <end position="703"/>
    </location>
</feature>
<comment type="subcellular location">
    <subcellularLocation>
        <location evidence="1">Nucleus</location>
    </subcellularLocation>
</comment>
<gene>
    <name evidence="4" type="ORF">B0A48_07361</name>
</gene>
<feature type="compositionally biased region" description="Basic and acidic residues" evidence="3">
    <location>
        <begin position="423"/>
        <end position="432"/>
    </location>
</feature>
<name>A0A1V8T8Q7_9PEZI</name>
<evidence type="ECO:0000313" key="5">
    <source>
        <dbReference type="Proteomes" id="UP000192596"/>
    </source>
</evidence>
<evidence type="ECO:0008006" key="6">
    <source>
        <dbReference type="Google" id="ProtNLM"/>
    </source>
</evidence>
<feature type="region of interest" description="Disordered" evidence="3">
    <location>
        <begin position="1"/>
        <end position="88"/>
    </location>
</feature>
<feature type="compositionally biased region" description="Polar residues" evidence="3">
    <location>
        <begin position="822"/>
        <end position="840"/>
    </location>
</feature>
<feature type="compositionally biased region" description="Acidic residues" evidence="3">
    <location>
        <begin position="670"/>
        <end position="684"/>
    </location>
</feature>